<comment type="caution">
    <text evidence="1">The sequence shown here is derived from an EMBL/GenBank/DDBJ whole genome shotgun (WGS) entry which is preliminary data.</text>
</comment>
<evidence type="ECO:0000313" key="2">
    <source>
        <dbReference type="Proteomes" id="UP000264036"/>
    </source>
</evidence>
<accession>A0A356LCZ5</accession>
<dbReference type="Proteomes" id="UP000264036">
    <property type="component" value="Unassembled WGS sequence"/>
</dbReference>
<protein>
    <submittedName>
        <fullName evidence="1">Uncharacterized protein</fullName>
    </submittedName>
</protein>
<dbReference type="AlphaFoldDB" id="A0A356LCZ5"/>
<gene>
    <name evidence="1" type="ORF">DD666_05540</name>
</gene>
<name>A0A356LCZ5_9BURK</name>
<organism evidence="1 2">
    <name type="scientific">Advenella kashmirensis</name>
    <dbReference type="NCBI Taxonomy" id="310575"/>
    <lineage>
        <taxon>Bacteria</taxon>
        <taxon>Pseudomonadati</taxon>
        <taxon>Pseudomonadota</taxon>
        <taxon>Betaproteobacteria</taxon>
        <taxon>Burkholderiales</taxon>
        <taxon>Alcaligenaceae</taxon>
    </lineage>
</organism>
<proteinExistence type="predicted"/>
<evidence type="ECO:0000313" key="1">
    <source>
        <dbReference type="EMBL" id="HBP28863.1"/>
    </source>
</evidence>
<dbReference type="EMBL" id="DOEK01000008">
    <property type="protein sequence ID" value="HBP28863.1"/>
    <property type="molecule type" value="Genomic_DNA"/>
</dbReference>
<reference evidence="1 2" key="1">
    <citation type="journal article" date="2018" name="Nat. Biotechnol.">
        <title>A standardized bacterial taxonomy based on genome phylogeny substantially revises the tree of life.</title>
        <authorList>
            <person name="Parks D.H."/>
            <person name="Chuvochina M."/>
            <person name="Waite D.W."/>
            <person name="Rinke C."/>
            <person name="Skarshewski A."/>
            <person name="Chaumeil P.A."/>
            <person name="Hugenholtz P."/>
        </authorList>
    </citation>
    <scope>NUCLEOTIDE SEQUENCE [LARGE SCALE GENOMIC DNA]</scope>
    <source>
        <strain evidence="1">UBA10707</strain>
    </source>
</reference>
<sequence>MTVFFLLNRTEAPVRGKAKATPQAWTSTELAAYYHGNIHICLGHRLGSSHRVSDSVDHILNDGVVP</sequence>